<comment type="caution">
    <text evidence="1">The sequence shown here is derived from an EMBL/GenBank/DDBJ whole genome shotgun (WGS) entry which is preliminary data.</text>
</comment>
<protein>
    <submittedName>
        <fullName evidence="1">DNA-binding protein</fullName>
    </submittedName>
</protein>
<evidence type="ECO:0000313" key="1">
    <source>
        <dbReference type="EMBL" id="MDM8202027.1"/>
    </source>
</evidence>
<dbReference type="GO" id="GO:0003677">
    <property type="term" value="F:DNA binding"/>
    <property type="evidence" value="ECO:0007669"/>
    <property type="project" value="UniProtKB-KW"/>
</dbReference>
<dbReference type="RefSeq" id="WP_289600425.1">
    <property type="nucleotide sequence ID" value="NZ_JAUDCL010000025.1"/>
</dbReference>
<keyword evidence="2" id="KW-1185">Reference proteome</keyword>
<name>A0ABT7UT26_9FIRM</name>
<organism evidence="1 2">
    <name type="scientific">Allofournierella massiliensis</name>
    <dbReference type="NCBI Taxonomy" id="1650663"/>
    <lineage>
        <taxon>Bacteria</taxon>
        <taxon>Bacillati</taxon>
        <taxon>Bacillota</taxon>
        <taxon>Clostridia</taxon>
        <taxon>Eubacteriales</taxon>
        <taxon>Oscillospiraceae</taxon>
        <taxon>Allofournierella</taxon>
    </lineage>
</organism>
<reference evidence="1 2" key="1">
    <citation type="submission" date="2023-06" db="EMBL/GenBank/DDBJ databases">
        <title>Identification and characterization of horizontal gene transfer across gut microbiota members of farm animals based on homology search.</title>
        <authorList>
            <person name="Schwarzerova J."/>
            <person name="Nykrynova M."/>
            <person name="Jureckova K."/>
            <person name="Cejkova D."/>
            <person name="Rychlik I."/>
        </authorList>
    </citation>
    <scope>NUCLEOTIDE SEQUENCE [LARGE SCALE GENOMIC DNA]</scope>
    <source>
        <strain evidence="1 2">ET340</strain>
    </source>
</reference>
<gene>
    <name evidence="1" type="ORF">QUW08_12110</name>
</gene>
<dbReference type="EMBL" id="JAUDCL010000025">
    <property type="protein sequence ID" value="MDM8202027.1"/>
    <property type="molecule type" value="Genomic_DNA"/>
</dbReference>
<proteinExistence type="predicted"/>
<dbReference type="Proteomes" id="UP001529380">
    <property type="component" value="Unassembled WGS sequence"/>
</dbReference>
<keyword evidence="1" id="KW-0238">DNA-binding</keyword>
<reference evidence="1 2" key="3">
    <citation type="submission" date="2023-06" db="EMBL/GenBank/DDBJ databases">
        <authorList>
            <person name="Zeman M."/>
            <person name="Kubasova T."/>
            <person name="Jahodarova E."/>
            <person name="Nykrynova M."/>
            <person name="Rychlik I."/>
        </authorList>
    </citation>
    <scope>NUCLEOTIDE SEQUENCE [LARGE SCALE GENOMIC DNA]</scope>
    <source>
        <strain evidence="1 2">ET340</strain>
    </source>
</reference>
<evidence type="ECO:0000313" key="2">
    <source>
        <dbReference type="Proteomes" id="UP001529380"/>
    </source>
</evidence>
<accession>A0ABT7UT26</accession>
<reference evidence="2" key="2">
    <citation type="submission" date="2023-06" db="EMBL/GenBank/DDBJ databases">
        <title>Identification and characterization of horizontal gene transfer across gut microbiota members of farm animals based on homology search.</title>
        <authorList>
            <person name="Zeman M."/>
            <person name="Kubasova T."/>
            <person name="Jahodarova E."/>
            <person name="Nykrynova M."/>
            <person name="Rychlik I."/>
        </authorList>
    </citation>
    <scope>NUCLEOTIDE SEQUENCE [LARGE SCALE GENOMIC DNA]</scope>
    <source>
        <strain evidence="2">ET340</strain>
    </source>
</reference>
<sequence>MTYISTAQAAKRWGISQRRVAILCEQQRIEGAQKAGHTWIIPETAKKPLDARIKTGKYIKTAPCNSNSKMVNISENPK</sequence>